<comment type="subcellular location">
    <subcellularLocation>
        <location evidence="1">Cell membrane</location>
        <topology evidence="1">Multi-pass membrane protein</topology>
    </subcellularLocation>
</comment>
<feature type="transmembrane region" description="Helical" evidence="6">
    <location>
        <begin position="278"/>
        <end position="300"/>
    </location>
</feature>
<feature type="domain" description="MacB-like periplasmic core" evidence="8">
    <location>
        <begin position="20"/>
        <end position="226"/>
    </location>
</feature>
<evidence type="ECO:0000256" key="5">
    <source>
        <dbReference type="ARBA" id="ARBA00023136"/>
    </source>
</evidence>
<feature type="transmembrane region" description="Helical" evidence="6">
    <location>
        <begin position="21"/>
        <end position="41"/>
    </location>
</feature>
<dbReference type="Pfam" id="PF02687">
    <property type="entry name" value="FtsX"/>
    <property type="match status" value="2"/>
</dbReference>
<feature type="transmembrane region" description="Helical" evidence="6">
    <location>
        <begin position="700"/>
        <end position="720"/>
    </location>
</feature>
<dbReference type="PANTHER" id="PTHR30572:SF18">
    <property type="entry name" value="ABC-TYPE MACROLIDE FAMILY EXPORT SYSTEM PERMEASE COMPONENT 2"/>
    <property type="match status" value="1"/>
</dbReference>
<keyword evidence="4 6" id="KW-1133">Transmembrane helix</keyword>
<accession>A0A2V3ZWP0</accession>
<name>A0A2V3ZWP0_9BACT</name>
<dbReference type="EMBL" id="QFLI01000005">
    <property type="protein sequence ID" value="PXY00869.1"/>
    <property type="molecule type" value="Genomic_DNA"/>
</dbReference>
<dbReference type="InterPro" id="IPR003838">
    <property type="entry name" value="ABC3_permease_C"/>
</dbReference>
<evidence type="ECO:0000313" key="10">
    <source>
        <dbReference type="Proteomes" id="UP000248079"/>
    </source>
</evidence>
<evidence type="ECO:0000313" key="9">
    <source>
        <dbReference type="EMBL" id="PXY00869.1"/>
    </source>
</evidence>
<evidence type="ECO:0000259" key="7">
    <source>
        <dbReference type="Pfam" id="PF02687"/>
    </source>
</evidence>
<evidence type="ECO:0000256" key="6">
    <source>
        <dbReference type="SAM" id="Phobius"/>
    </source>
</evidence>
<dbReference type="Proteomes" id="UP000248079">
    <property type="component" value="Unassembled WGS sequence"/>
</dbReference>
<feature type="transmembrane region" description="Helical" evidence="6">
    <location>
        <begin position="368"/>
        <end position="392"/>
    </location>
</feature>
<dbReference type="GO" id="GO:0005886">
    <property type="term" value="C:plasma membrane"/>
    <property type="evidence" value="ECO:0007669"/>
    <property type="project" value="UniProtKB-SubCell"/>
</dbReference>
<feature type="domain" description="ABC3 transporter permease C-terminal" evidence="7">
    <location>
        <begin position="282"/>
        <end position="398"/>
    </location>
</feature>
<evidence type="ECO:0000256" key="1">
    <source>
        <dbReference type="ARBA" id="ARBA00004651"/>
    </source>
</evidence>
<feature type="transmembrane region" description="Helical" evidence="6">
    <location>
        <begin position="413"/>
        <end position="436"/>
    </location>
</feature>
<protein>
    <recommendedName>
        <fullName evidence="11">ABC transporter permease</fullName>
    </recommendedName>
</protein>
<organism evidence="9 10">
    <name type="scientific">Marinifilum breve</name>
    <dbReference type="NCBI Taxonomy" id="2184082"/>
    <lineage>
        <taxon>Bacteria</taxon>
        <taxon>Pseudomonadati</taxon>
        <taxon>Bacteroidota</taxon>
        <taxon>Bacteroidia</taxon>
        <taxon>Marinilabiliales</taxon>
        <taxon>Marinifilaceae</taxon>
    </lineage>
</organism>
<dbReference type="GO" id="GO:0022857">
    <property type="term" value="F:transmembrane transporter activity"/>
    <property type="evidence" value="ECO:0007669"/>
    <property type="project" value="TreeGrafter"/>
</dbReference>
<dbReference type="OrthoDB" id="973976at2"/>
<evidence type="ECO:0000256" key="3">
    <source>
        <dbReference type="ARBA" id="ARBA00022692"/>
    </source>
</evidence>
<dbReference type="RefSeq" id="WP_110361235.1">
    <property type="nucleotide sequence ID" value="NZ_QFLI01000005.1"/>
</dbReference>
<proteinExistence type="predicted"/>
<gene>
    <name evidence="9" type="ORF">DF185_13300</name>
</gene>
<keyword evidence="2" id="KW-1003">Cell membrane</keyword>
<dbReference type="InterPro" id="IPR025857">
    <property type="entry name" value="MacB_PCD"/>
</dbReference>
<reference evidence="9 10" key="1">
    <citation type="submission" date="2018-05" db="EMBL/GenBank/DDBJ databases">
        <title>Marinifilum breve JC075T sp. nov., a marine bacterium isolated from Yongle Blue Hole in the South China Sea.</title>
        <authorList>
            <person name="Fu T."/>
        </authorList>
    </citation>
    <scope>NUCLEOTIDE SEQUENCE [LARGE SCALE GENOMIC DNA]</scope>
    <source>
        <strain evidence="9 10">JC075</strain>
    </source>
</reference>
<feature type="transmembrane region" description="Helical" evidence="6">
    <location>
        <begin position="321"/>
        <end position="348"/>
    </location>
</feature>
<dbReference type="PANTHER" id="PTHR30572">
    <property type="entry name" value="MEMBRANE COMPONENT OF TRANSPORTER-RELATED"/>
    <property type="match status" value="1"/>
</dbReference>
<keyword evidence="10" id="KW-1185">Reference proteome</keyword>
<evidence type="ECO:0008006" key="11">
    <source>
        <dbReference type="Google" id="ProtNLM"/>
    </source>
</evidence>
<comment type="caution">
    <text evidence="9">The sequence shown here is derived from an EMBL/GenBank/DDBJ whole genome shotgun (WGS) entry which is preliminary data.</text>
</comment>
<feature type="domain" description="ABC3 transporter permease C-terminal" evidence="7">
    <location>
        <begin position="652"/>
        <end position="764"/>
    </location>
</feature>
<dbReference type="AlphaFoldDB" id="A0A2V3ZWP0"/>
<keyword evidence="3 6" id="KW-0812">Transmembrane</keyword>
<feature type="transmembrane region" description="Helical" evidence="6">
    <location>
        <begin position="732"/>
        <end position="752"/>
    </location>
</feature>
<feature type="transmembrane region" description="Helical" evidence="6">
    <location>
        <begin position="651"/>
        <end position="672"/>
    </location>
</feature>
<evidence type="ECO:0000256" key="4">
    <source>
        <dbReference type="ARBA" id="ARBA00022989"/>
    </source>
</evidence>
<sequence>MISKHLKSFLIHLWNNKLYSAITILGFSISLMFILLLSVYIKNEYGVDEFHEKKDRIFRLTHGKDAGFAPPSGALLMETFPDVENFTRTKYYEAYLQANGSSKVADNILFADSSFFNIFSFGMIEGNPRTALKTIGSAVLSKSLALKLFGELPELGSKIKMNDETSLEVTGVMEDIPSNTHFKKFGMIINFPTMAKVFNDDTFLNKYSHNSYGLYVLTKPKTNLSSKANEIFELYKGVNWMFKGGYAKSVELEPITESYFSTSHAYEVKNKSKRFVQVLTGIIFLILTLSVINYVNLTIAQSSFRSREVAIRKLIGGKKPGLLAASLMESILLSLISSIIAIALSFQVEPIFNHLLETNIQIINELNLSNLLIAIGFIVLIGILSGIIPAIKISNFNPIDVVKGKFRMKEKNVYSKIMICFQYLIIITLIISAFFINKQTTFMQNYKMGFEQENLITFENALPKEKQRSFEEILRNIPGVEDVCLTCGTPLDGGNNNCFTEKGKQYSFQVFRVDTNFFEILDIPVSKTGTAYDKEAILINEAAAKILNIEENPGEYELFDVWPIYGVVKNFHFRNLKSRLGPAYFKILPKDEYAWSFVVKMNGVNNQETLQRIHKAHNDFTDGTPVKINFFNQAVQSWYEKEERTGKIVKYFAILTVIISVMGLFAMSLYYVQQKQKEIGVRKVNGAKTHEIMHMLNYDFSIWVLIAFAIACPISYYSMHKWLENFAYKTELSWWVFAIAGILAFGIAFITVSWQSWRAAKRNPVESLRYE</sequence>
<dbReference type="Pfam" id="PF12704">
    <property type="entry name" value="MacB_PCD"/>
    <property type="match status" value="1"/>
</dbReference>
<evidence type="ECO:0000259" key="8">
    <source>
        <dbReference type="Pfam" id="PF12704"/>
    </source>
</evidence>
<keyword evidence="5 6" id="KW-0472">Membrane</keyword>
<dbReference type="InterPro" id="IPR050250">
    <property type="entry name" value="Macrolide_Exporter_MacB"/>
</dbReference>
<evidence type="ECO:0000256" key="2">
    <source>
        <dbReference type="ARBA" id="ARBA00022475"/>
    </source>
</evidence>